<evidence type="ECO:0000256" key="2">
    <source>
        <dbReference type="ARBA" id="ARBA00023012"/>
    </source>
</evidence>
<dbReference type="SUPFAM" id="SSF46894">
    <property type="entry name" value="C-terminal effector domain of the bipartite response regulators"/>
    <property type="match status" value="1"/>
</dbReference>
<dbReference type="InterPro" id="IPR051677">
    <property type="entry name" value="AfsR-DnrI-RedD_regulator"/>
</dbReference>
<comment type="caution">
    <text evidence="8">The sequence shown here is derived from an EMBL/GenBank/DDBJ whole genome shotgun (WGS) entry which is preliminary data.</text>
</comment>
<dbReference type="Pfam" id="PF00486">
    <property type="entry name" value="Trans_reg_C"/>
    <property type="match status" value="1"/>
</dbReference>
<comment type="similarity">
    <text evidence="1">Belongs to the AfsR/DnrI/RedD regulatory family.</text>
</comment>
<keyword evidence="2" id="KW-0902">Two-component regulatory system</keyword>
<dbReference type="SMART" id="SM01043">
    <property type="entry name" value="BTAD"/>
    <property type="match status" value="1"/>
</dbReference>
<dbReference type="SUPFAM" id="SSF48452">
    <property type="entry name" value="TPR-like"/>
    <property type="match status" value="1"/>
</dbReference>
<feature type="domain" description="OmpR/PhoB-type" evidence="7">
    <location>
        <begin position="5"/>
        <end position="109"/>
    </location>
</feature>
<dbReference type="PANTHER" id="PTHR35807">
    <property type="entry name" value="TRANSCRIPTIONAL REGULATOR REDD-RELATED"/>
    <property type="match status" value="1"/>
</dbReference>
<dbReference type="Gene3D" id="1.25.40.10">
    <property type="entry name" value="Tetratricopeptide repeat domain"/>
    <property type="match status" value="1"/>
</dbReference>
<gene>
    <name evidence="8" type="ORF">GPJ59_35895</name>
</gene>
<sequence>CQADPGGTDRRLALRCFRRFEATVDGRPLDWGATRPRVRALARLLAVHAGRPVHREHLMAALWPESPARTAGHGLQTAVSALRTVLEPGQDRGRARILVRTGEAYMLDLAPDGSCDVQHFEAAAGRGLTAAARGDTDRAAQALERALRLYTGELLPEDGPAEWVVPIRERYRGQAVRVAQTLAEVELARGRAEPAAAAAAHALSLDPFHDAVWRLLIEAHRRAGDEAAARHAERRHAQMLAVLLRG</sequence>
<dbReference type="InterPro" id="IPR001867">
    <property type="entry name" value="OmpR/PhoB-type_DNA-bd"/>
</dbReference>
<evidence type="ECO:0000256" key="4">
    <source>
        <dbReference type="ARBA" id="ARBA00023125"/>
    </source>
</evidence>
<dbReference type="SMART" id="SM00862">
    <property type="entry name" value="Trans_reg_C"/>
    <property type="match status" value="1"/>
</dbReference>
<dbReference type="InterPro" id="IPR016032">
    <property type="entry name" value="Sig_transdc_resp-reg_C-effctor"/>
</dbReference>
<evidence type="ECO:0000256" key="5">
    <source>
        <dbReference type="ARBA" id="ARBA00023163"/>
    </source>
</evidence>
<evidence type="ECO:0000313" key="9">
    <source>
        <dbReference type="Proteomes" id="UP000812013"/>
    </source>
</evidence>
<proteinExistence type="inferred from homology"/>
<dbReference type="PANTHER" id="PTHR35807:SF1">
    <property type="entry name" value="TRANSCRIPTIONAL REGULATOR REDD"/>
    <property type="match status" value="1"/>
</dbReference>
<reference evidence="8 9" key="1">
    <citation type="submission" date="2019-12" db="EMBL/GenBank/DDBJ databases">
        <title>Genome sequence of Streptomyces bambusae.</title>
        <authorList>
            <person name="Bansal K."/>
            <person name="Choksket S."/>
            <person name="Korpole S."/>
            <person name="Patil P.B."/>
        </authorList>
    </citation>
    <scope>NUCLEOTIDE SEQUENCE [LARGE SCALE GENOMIC DNA]</scope>
    <source>
        <strain evidence="8 9">SK60</strain>
    </source>
</reference>
<dbReference type="PROSITE" id="PS51755">
    <property type="entry name" value="OMPR_PHOB"/>
    <property type="match status" value="1"/>
</dbReference>
<dbReference type="InterPro" id="IPR005158">
    <property type="entry name" value="BTAD"/>
</dbReference>
<dbReference type="Proteomes" id="UP000812013">
    <property type="component" value="Unassembled WGS sequence"/>
</dbReference>
<feature type="non-terminal residue" evidence="8">
    <location>
        <position position="1"/>
    </location>
</feature>
<keyword evidence="9" id="KW-1185">Reference proteome</keyword>
<evidence type="ECO:0000259" key="7">
    <source>
        <dbReference type="PROSITE" id="PS51755"/>
    </source>
</evidence>
<protein>
    <submittedName>
        <fullName evidence="8">Transcriptional regulator</fullName>
    </submittedName>
</protein>
<evidence type="ECO:0000256" key="3">
    <source>
        <dbReference type="ARBA" id="ARBA00023015"/>
    </source>
</evidence>
<dbReference type="InterPro" id="IPR011990">
    <property type="entry name" value="TPR-like_helical_dom_sf"/>
</dbReference>
<accession>A0ABS6ZH26</accession>
<dbReference type="RefSeq" id="WP_219672313.1">
    <property type="nucleotide sequence ID" value="NZ_WTFF01000599.1"/>
</dbReference>
<dbReference type="EMBL" id="WTFF01000599">
    <property type="protein sequence ID" value="MBW5487057.1"/>
    <property type="molecule type" value="Genomic_DNA"/>
</dbReference>
<evidence type="ECO:0000313" key="8">
    <source>
        <dbReference type="EMBL" id="MBW5487057.1"/>
    </source>
</evidence>
<name>A0ABS6ZH26_9ACTN</name>
<dbReference type="Pfam" id="PF03704">
    <property type="entry name" value="BTAD"/>
    <property type="match status" value="1"/>
</dbReference>
<evidence type="ECO:0000256" key="6">
    <source>
        <dbReference type="PROSITE-ProRule" id="PRU01091"/>
    </source>
</evidence>
<evidence type="ECO:0000256" key="1">
    <source>
        <dbReference type="ARBA" id="ARBA00005820"/>
    </source>
</evidence>
<feature type="DNA-binding region" description="OmpR/PhoB-type" evidence="6">
    <location>
        <begin position="5"/>
        <end position="109"/>
    </location>
</feature>
<keyword evidence="3" id="KW-0805">Transcription regulation</keyword>
<keyword evidence="5" id="KW-0804">Transcription</keyword>
<organism evidence="8 9">
    <name type="scientific">Streptomyces bambusae</name>
    <dbReference type="NCBI Taxonomy" id="1550616"/>
    <lineage>
        <taxon>Bacteria</taxon>
        <taxon>Bacillati</taxon>
        <taxon>Actinomycetota</taxon>
        <taxon>Actinomycetes</taxon>
        <taxon>Kitasatosporales</taxon>
        <taxon>Streptomycetaceae</taxon>
        <taxon>Streptomyces</taxon>
    </lineage>
</organism>
<dbReference type="InterPro" id="IPR036388">
    <property type="entry name" value="WH-like_DNA-bd_sf"/>
</dbReference>
<dbReference type="Gene3D" id="1.10.10.10">
    <property type="entry name" value="Winged helix-like DNA-binding domain superfamily/Winged helix DNA-binding domain"/>
    <property type="match status" value="1"/>
</dbReference>
<keyword evidence="4 6" id="KW-0238">DNA-binding</keyword>